<evidence type="ECO:0000259" key="1">
    <source>
        <dbReference type="Pfam" id="PF00535"/>
    </source>
</evidence>
<keyword evidence="3" id="KW-1185">Reference proteome</keyword>
<dbReference type="CDD" id="cd04186">
    <property type="entry name" value="GT_2_like_c"/>
    <property type="match status" value="1"/>
</dbReference>
<reference evidence="2 3" key="1">
    <citation type="submission" date="2023-07" db="EMBL/GenBank/DDBJ databases">
        <title>Genomic Encyclopedia of Type Strains, Phase IV (KMG-IV): sequencing the most valuable type-strain genomes for metagenomic binning, comparative biology and taxonomic classification.</title>
        <authorList>
            <person name="Goeker M."/>
        </authorList>
    </citation>
    <scope>NUCLEOTIDE SEQUENCE [LARGE SCALE GENOMIC DNA]</scope>
    <source>
        <strain evidence="2 3">DSM 45903</strain>
    </source>
</reference>
<dbReference type="EMBL" id="JAVDQG010000001">
    <property type="protein sequence ID" value="MDR6224304.1"/>
    <property type="molecule type" value="Genomic_DNA"/>
</dbReference>
<dbReference type="RefSeq" id="WP_309861456.1">
    <property type="nucleotide sequence ID" value="NZ_JAVDQG010000001.1"/>
</dbReference>
<dbReference type="Gene3D" id="3.90.550.10">
    <property type="entry name" value="Spore Coat Polysaccharide Biosynthesis Protein SpsA, Chain A"/>
    <property type="match status" value="1"/>
</dbReference>
<gene>
    <name evidence="2" type="ORF">JOE21_000292</name>
</gene>
<evidence type="ECO:0000313" key="2">
    <source>
        <dbReference type="EMBL" id="MDR6224304.1"/>
    </source>
</evidence>
<dbReference type="InterPro" id="IPR001173">
    <property type="entry name" value="Glyco_trans_2-like"/>
</dbReference>
<dbReference type="PANTHER" id="PTHR43179">
    <property type="entry name" value="RHAMNOSYLTRANSFERASE WBBL"/>
    <property type="match status" value="1"/>
</dbReference>
<proteinExistence type="predicted"/>
<evidence type="ECO:0000313" key="3">
    <source>
        <dbReference type="Proteomes" id="UP001185012"/>
    </source>
</evidence>
<dbReference type="Proteomes" id="UP001185012">
    <property type="component" value="Unassembled WGS sequence"/>
</dbReference>
<dbReference type="Pfam" id="PF00535">
    <property type="entry name" value="Glycos_transf_2"/>
    <property type="match status" value="1"/>
</dbReference>
<protein>
    <submittedName>
        <fullName evidence="2">GT2 family glycosyltransferase</fullName>
    </submittedName>
</protein>
<dbReference type="SUPFAM" id="SSF53448">
    <property type="entry name" value="Nucleotide-diphospho-sugar transferases"/>
    <property type="match status" value="1"/>
</dbReference>
<sequence>MTAELTSIIIPVRNQWTYTRQCLAAIRRFTPTPHEVIVIDNRSTDDTVWALGKQPGIRRIRNEVNRGFAAAVNQGLKAARGTVTVLLNNDTLVSHRWLSQLLTVLKAHPRNGMVGPVSNRVIPEQKVAVSLTTPQEVHRYCARHNRSDPRQWRQADRLSGFCLMFPTRLIQEVGDWDERFGVGTFEDDDYSWRVKRAGYRLIVAGDTYVHHYGSRSFRKRSYREFRKILEQNRRYFEQKHQKNPDRC</sequence>
<feature type="domain" description="Glycosyltransferase 2-like" evidence="1">
    <location>
        <begin position="7"/>
        <end position="119"/>
    </location>
</feature>
<comment type="caution">
    <text evidence="2">The sequence shown here is derived from an EMBL/GenBank/DDBJ whole genome shotgun (WGS) entry which is preliminary data.</text>
</comment>
<dbReference type="PANTHER" id="PTHR43179:SF7">
    <property type="entry name" value="RHAMNOSYLTRANSFERASE WBBL"/>
    <property type="match status" value="1"/>
</dbReference>
<accession>A0ABU1IJG5</accession>
<organism evidence="2 3">
    <name type="scientific">Desmospora profundinema</name>
    <dbReference type="NCBI Taxonomy" id="1571184"/>
    <lineage>
        <taxon>Bacteria</taxon>
        <taxon>Bacillati</taxon>
        <taxon>Bacillota</taxon>
        <taxon>Bacilli</taxon>
        <taxon>Bacillales</taxon>
        <taxon>Thermoactinomycetaceae</taxon>
        <taxon>Desmospora</taxon>
    </lineage>
</organism>
<dbReference type="InterPro" id="IPR029044">
    <property type="entry name" value="Nucleotide-diphossugar_trans"/>
</dbReference>
<name>A0ABU1IJG5_9BACL</name>